<evidence type="ECO:0000259" key="9">
    <source>
        <dbReference type="PROSITE" id="PS50002"/>
    </source>
</evidence>
<evidence type="ECO:0000313" key="10">
    <source>
        <dbReference type="EMBL" id="MBN3285480.1"/>
    </source>
</evidence>
<protein>
    <recommendedName>
        <fullName evidence="3">RING-type E3 ubiquitin transferase</fullName>
        <ecNumber evidence="3">2.3.2.27</ecNumber>
    </recommendedName>
</protein>
<evidence type="ECO:0000256" key="8">
    <source>
        <dbReference type="SAM" id="MobiDB-lite"/>
    </source>
</evidence>
<dbReference type="Pfam" id="PF14604">
    <property type="entry name" value="SH3_9"/>
    <property type="match status" value="1"/>
</dbReference>
<dbReference type="EMBL" id="JAAWVQ010148163">
    <property type="protein sequence ID" value="MBN3285480.1"/>
    <property type="molecule type" value="Genomic_DNA"/>
</dbReference>
<gene>
    <name evidence="10" type="primary">Sh3rf3_1</name>
    <name evidence="10" type="ORF">GTO93_0012271</name>
</gene>
<evidence type="ECO:0000256" key="3">
    <source>
        <dbReference type="ARBA" id="ARBA00012483"/>
    </source>
</evidence>
<organism evidence="10 11">
    <name type="scientific">Polyodon spathula</name>
    <name type="common">North American paddlefish</name>
    <name type="synonym">Squalus spathula</name>
    <dbReference type="NCBI Taxonomy" id="7913"/>
    <lineage>
        <taxon>Eukaryota</taxon>
        <taxon>Metazoa</taxon>
        <taxon>Chordata</taxon>
        <taxon>Craniata</taxon>
        <taxon>Vertebrata</taxon>
        <taxon>Euteleostomi</taxon>
        <taxon>Actinopterygii</taxon>
        <taxon>Chondrostei</taxon>
        <taxon>Acipenseriformes</taxon>
        <taxon>Polyodontidae</taxon>
        <taxon>Polyodon</taxon>
    </lineage>
</organism>
<feature type="domain" description="SH3" evidence="9">
    <location>
        <begin position="310"/>
        <end position="369"/>
    </location>
</feature>
<dbReference type="GO" id="GO:0016874">
    <property type="term" value="F:ligase activity"/>
    <property type="evidence" value="ECO:0007669"/>
    <property type="project" value="UniProtKB-KW"/>
</dbReference>
<feature type="non-terminal residue" evidence="10">
    <location>
        <position position="1"/>
    </location>
</feature>
<dbReference type="Gene3D" id="2.30.30.40">
    <property type="entry name" value="SH3 Domains"/>
    <property type="match status" value="1"/>
</dbReference>
<feature type="region of interest" description="Disordered" evidence="8">
    <location>
        <begin position="1"/>
        <end position="32"/>
    </location>
</feature>
<dbReference type="InterPro" id="IPR036028">
    <property type="entry name" value="SH3-like_dom_sf"/>
</dbReference>
<keyword evidence="5" id="KW-0677">Repeat</keyword>
<dbReference type="PANTHER" id="PTHR46218:SF4">
    <property type="entry name" value="LIM AND SH3 DOMAIN PROTEIN LASP"/>
    <property type="match status" value="1"/>
</dbReference>
<reference evidence="10" key="1">
    <citation type="journal article" date="2021" name="Cell">
        <title>Tracing the genetic footprints of vertebrate landing in non-teleost ray-finned fishes.</title>
        <authorList>
            <person name="Bi X."/>
            <person name="Wang K."/>
            <person name="Yang L."/>
            <person name="Pan H."/>
            <person name="Jiang H."/>
            <person name="Wei Q."/>
            <person name="Fang M."/>
            <person name="Yu H."/>
            <person name="Zhu C."/>
            <person name="Cai Y."/>
            <person name="He Y."/>
            <person name="Gan X."/>
            <person name="Zeng H."/>
            <person name="Yu D."/>
            <person name="Zhu Y."/>
            <person name="Jiang H."/>
            <person name="Qiu Q."/>
            <person name="Yang H."/>
            <person name="Zhang Y.E."/>
            <person name="Wang W."/>
            <person name="Zhu M."/>
            <person name="He S."/>
            <person name="Zhang G."/>
        </authorList>
    </citation>
    <scope>NUCLEOTIDE SEQUENCE</scope>
    <source>
        <strain evidence="10">Pddl_001</strain>
    </source>
</reference>
<proteinExistence type="predicted"/>
<accession>A0ABS2YH22</accession>
<dbReference type="PROSITE" id="PS50002">
    <property type="entry name" value="SH3"/>
    <property type="match status" value="1"/>
</dbReference>
<dbReference type="SUPFAM" id="SSF50044">
    <property type="entry name" value="SH3-domain"/>
    <property type="match status" value="1"/>
</dbReference>
<comment type="catalytic activity">
    <reaction evidence="1">
        <text>S-ubiquitinyl-[E2 ubiquitin-conjugating enzyme]-L-cysteine + [acceptor protein]-L-lysine = [E2 ubiquitin-conjugating enzyme]-L-cysteine + N(6)-ubiquitinyl-[acceptor protein]-L-lysine.</text>
        <dbReference type="EC" id="2.3.2.27"/>
    </reaction>
</comment>
<evidence type="ECO:0000256" key="2">
    <source>
        <dbReference type="ARBA" id="ARBA00004906"/>
    </source>
</evidence>
<feature type="compositionally biased region" description="Polar residues" evidence="8">
    <location>
        <begin position="8"/>
        <end position="19"/>
    </location>
</feature>
<evidence type="ECO:0000256" key="5">
    <source>
        <dbReference type="ARBA" id="ARBA00022737"/>
    </source>
</evidence>
<feature type="compositionally biased region" description="Low complexity" evidence="8">
    <location>
        <begin position="171"/>
        <end position="190"/>
    </location>
</feature>
<dbReference type="Proteomes" id="UP001166093">
    <property type="component" value="Unassembled WGS sequence"/>
</dbReference>
<name>A0ABS2YH22_POLSP</name>
<comment type="pathway">
    <text evidence="2">Protein modification; protein ubiquitination.</text>
</comment>
<feature type="region of interest" description="Disordered" evidence="8">
    <location>
        <begin position="162"/>
        <end position="262"/>
    </location>
</feature>
<keyword evidence="11" id="KW-1185">Reference proteome</keyword>
<dbReference type="PANTHER" id="PTHR46218">
    <property type="entry name" value="LASP"/>
    <property type="match status" value="1"/>
</dbReference>
<dbReference type="CDD" id="cd11785">
    <property type="entry name" value="SH3_SH3RF_C"/>
    <property type="match status" value="1"/>
</dbReference>
<comment type="caution">
    <text evidence="10">The sequence shown here is derived from an EMBL/GenBank/DDBJ whole genome shotgun (WGS) entry which is preliminary data.</text>
</comment>
<feature type="compositionally biased region" description="Low complexity" evidence="8">
    <location>
        <begin position="231"/>
        <end position="240"/>
    </location>
</feature>
<feature type="compositionally biased region" description="Low complexity" evidence="8">
    <location>
        <begin position="104"/>
        <end position="119"/>
    </location>
</feature>
<dbReference type="EC" id="2.3.2.27" evidence="3"/>
<evidence type="ECO:0000256" key="1">
    <source>
        <dbReference type="ARBA" id="ARBA00000900"/>
    </source>
</evidence>
<feature type="non-terminal residue" evidence="10">
    <location>
        <position position="369"/>
    </location>
</feature>
<evidence type="ECO:0000256" key="7">
    <source>
        <dbReference type="PROSITE-ProRule" id="PRU00192"/>
    </source>
</evidence>
<feature type="compositionally biased region" description="Basic and acidic residues" evidence="8">
    <location>
        <begin position="191"/>
        <end position="204"/>
    </location>
</feature>
<keyword evidence="6" id="KW-0833">Ubl conjugation pathway</keyword>
<dbReference type="InterPro" id="IPR035816">
    <property type="entry name" value="SH3RF1/SH3RF3_SH3_4"/>
</dbReference>
<sequence>RAPFAVGQSRTGLPISSQPVKGVPTTPQPASSASPVLLNAVARPVAPLAAPSTSPQLQPASMQLKNCLRISGQQTVNQARNAMQLVHAAAETQERPTATVPPLRTQSSPSRSPVTVVRPHSMVSPQHIHQPPVPGSPGSPCVRPTFPLTSAAAAITPPNVNAASLNGEAGSGTPHPSLPSLPTSTAPSLPKAEEKKPEKKEKKGGLLKLLSGASAKKKSRSSPSVSPTHEPQPQAAAEAPLQGAMGPEVSSVLNHGRAGSCPIESEMQGAMRMEPLHKKSGSLDLNFSVSPPARQPCSSMVALRPEPKPLSRERYRVIVPYPPQSEAEIELKEGDVVFVHKKREDGWYKGTLQRSGRTGLFPGSFVESF</sequence>
<dbReference type="InterPro" id="IPR051759">
    <property type="entry name" value="LIM-SH3_domain_protein"/>
</dbReference>
<evidence type="ECO:0000256" key="4">
    <source>
        <dbReference type="ARBA" id="ARBA00022443"/>
    </source>
</evidence>
<keyword evidence="4 7" id="KW-0728">SH3 domain</keyword>
<feature type="region of interest" description="Disordered" evidence="8">
    <location>
        <begin position="91"/>
        <end position="145"/>
    </location>
</feature>
<dbReference type="InterPro" id="IPR001452">
    <property type="entry name" value="SH3_domain"/>
</dbReference>
<evidence type="ECO:0000313" key="11">
    <source>
        <dbReference type="Proteomes" id="UP001166093"/>
    </source>
</evidence>
<dbReference type="SMART" id="SM00326">
    <property type="entry name" value="SH3"/>
    <property type="match status" value="1"/>
</dbReference>
<keyword evidence="10" id="KW-0436">Ligase</keyword>
<evidence type="ECO:0000256" key="6">
    <source>
        <dbReference type="ARBA" id="ARBA00022786"/>
    </source>
</evidence>